<dbReference type="Gene3D" id="2.40.160.50">
    <property type="entry name" value="membrane protein fhac: a member of the omp85/tpsb transporter family"/>
    <property type="match status" value="1"/>
</dbReference>
<name>A0A1I5P159_9SPHN</name>
<dbReference type="InterPro" id="IPR034746">
    <property type="entry name" value="POTRA"/>
</dbReference>
<dbReference type="HAMAP" id="MF_01430">
    <property type="entry name" value="OM_assembly_BamA"/>
    <property type="match status" value="1"/>
</dbReference>
<keyword evidence="4 8" id="KW-0732">Signal</keyword>
<evidence type="ECO:0000256" key="9">
    <source>
        <dbReference type="NCBIfam" id="TIGR03303"/>
    </source>
</evidence>
<comment type="subcellular location">
    <subcellularLocation>
        <location evidence="8">Cell outer membrane</location>
    </subcellularLocation>
    <subcellularLocation>
        <location evidence="1">Membrane</location>
    </subcellularLocation>
</comment>
<dbReference type="OrthoDB" id="9803054at2"/>
<dbReference type="Pfam" id="PF07244">
    <property type="entry name" value="POTRA"/>
    <property type="match status" value="4"/>
</dbReference>
<evidence type="ECO:0000256" key="6">
    <source>
        <dbReference type="ARBA" id="ARBA00023136"/>
    </source>
</evidence>
<evidence type="ECO:0000313" key="11">
    <source>
        <dbReference type="EMBL" id="SFP27241.1"/>
    </source>
</evidence>
<dbReference type="InterPro" id="IPR039910">
    <property type="entry name" value="D15-like"/>
</dbReference>
<evidence type="ECO:0000256" key="7">
    <source>
        <dbReference type="ARBA" id="ARBA00023237"/>
    </source>
</evidence>
<keyword evidence="6 8" id="KW-0472">Membrane</keyword>
<dbReference type="GO" id="GO:0009279">
    <property type="term" value="C:cell outer membrane"/>
    <property type="evidence" value="ECO:0007669"/>
    <property type="project" value="UniProtKB-SubCell"/>
</dbReference>
<gene>
    <name evidence="8" type="primary">bamA</name>
    <name evidence="11" type="ORF">SAMN04488060_2212</name>
</gene>
<keyword evidence="3 8" id="KW-0812">Transmembrane</keyword>
<evidence type="ECO:0000256" key="5">
    <source>
        <dbReference type="ARBA" id="ARBA00022737"/>
    </source>
</evidence>
<keyword evidence="5 8" id="KW-0677">Repeat</keyword>
<comment type="function">
    <text evidence="8">Part of the outer membrane protein assembly complex, which is involved in assembly and insertion of beta-barrel proteins into the outer membrane.</text>
</comment>
<comment type="subunit">
    <text evidence="8">Part of the Bam complex.</text>
</comment>
<dbReference type="PIRSF" id="PIRSF006076">
    <property type="entry name" value="OM_assembly_OMP85"/>
    <property type="match status" value="1"/>
</dbReference>
<evidence type="ECO:0000256" key="3">
    <source>
        <dbReference type="ARBA" id="ARBA00022692"/>
    </source>
</evidence>
<dbReference type="InterPro" id="IPR010827">
    <property type="entry name" value="BamA/TamA_POTRA"/>
</dbReference>
<proteinExistence type="inferred from homology"/>
<dbReference type="EMBL" id="FOWZ01000003">
    <property type="protein sequence ID" value="SFP27241.1"/>
    <property type="molecule type" value="Genomic_DNA"/>
</dbReference>
<dbReference type="AlphaFoldDB" id="A0A1I5P159"/>
<accession>A0A1I5P159</accession>
<evidence type="ECO:0000256" key="2">
    <source>
        <dbReference type="ARBA" id="ARBA00022452"/>
    </source>
</evidence>
<organism evidence="11 12">
    <name type="scientific">Qipengyuania nanhaisediminis</name>
    <dbReference type="NCBI Taxonomy" id="604088"/>
    <lineage>
        <taxon>Bacteria</taxon>
        <taxon>Pseudomonadati</taxon>
        <taxon>Pseudomonadota</taxon>
        <taxon>Alphaproteobacteria</taxon>
        <taxon>Sphingomonadales</taxon>
        <taxon>Erythrobacteraceae</taxon>
        <taxon>Qipengyuania</taxon>
    </lineage>
</organism>
<dbReference type="PROSITE" id="PS51779">
    <property type="entry name" value="POTRA"/>
    <property type="match status" value="3"/>
</dbReference>
<dbReference type="Proteomes" id="UP000199331">
    <property type="component" value="Unassembled WGS sequence"/>
</dbReference>
<feature type="signal peptide" evidence="8">
    <location>
        <begin position="1"/>
        <end position="37"/>
    </location>
</feature>
<keyword evidence="12" id="KW-1185">Reference proteome</keyword>
<comment type="similarity">
    <text evidence="8">Belongs to the BamA family.</text>
</comment>
<dbReference type="InterPro" id="IPR023707">
    <property type="entry name" value="OM_assembly_BamA"/>
</dbReference>
<evidence type="ECO:0000256" key="8">
    <source>
        <dbReference type="HAMAP-Rule" id="MF_01430"/>
    </source>
</evidence>
<keyword evidence="7 8" id="KW-0998">Cell outer membrane</keyword>
<feature type="chain" id="PRO_5011800263" description="Outer membrane protein assembly factor BamA" evidence="8">
    <location>
        <begin position="38"/>
        <end position="904"/>
    </location>
</feature>
<dbReference type="InterPro" id="IPR000184">
    <property type="entry name" value="Bac_surfAg_D15"/>
</dbReference>
<evidence type="ECO:0000256" key="1">
    <source>
        <dbReference type="ARBA" id="ARBA00004370"/>
    </source>
</evidence>
<evidence type="ECO:0000259" key="10">
    <source>
        <dbReference type="PROSITE" id="PS51779"/>
    </source>
</evidence>
<feature type="domain" description="POTRA" evidence="10">
    <location>
        <begin position="124"/>
        <end position="201"/>
    </location>
</feature>
<protein>
    <recommendedName>
        <fullName evidence="8 9">Outer membrane protein assembly factor BamA</fullName>
    </recommendedName>
</protein>
<dbReference type="STRING" id="604088.SAMN04488060_2212"/>
<dbReference type="GO" id="GO:0051205">
    <property type="term" value="P:protein insertion into membrane"/>
    <property type="evidence" value="ECO:0007669"/>
    <property type="project" value="UniProtKB-UniRule"/>
</dbReference>
<keyword evidence="2 8" id="KW-1134">Transmembrane beta strand</keyword>
<dbReference type="GO" id="GO:0043165">
    <property type="term" value="P:Gram-negative-bacterium-type cell outer membrane assembly"/>
    <property type="evidence" value="ECO:0007669"/>
    <property type="project" value="UniProtKB-UniRule"/>
</dbReference>
<evidence type="ECO:0000313" key="12">
    <source>
        <dbReference type="Proteomes" id="UP000199331"/>
    </source>
</evidence>
<dbReference type="PANTHER" id="PTHR12815:SF23">
    <property type="entry name" value="OUTER MEMBRANE PROTEIN ASSEMBLY FACTOR BAMA"/>
    <property type="match status" value="1"/>
</dbReference>
<sequence precursor="true">MTDFANAASETKPFGARLVAGLMAGSVLAGMPAVALAQDAEEAQAAQTVEPVVQQDIVRSIAVAGAQRLEPQTILSYIRLRPGEEYTQAVGDQVLKDLYATELFSNVSVTNNAGNVVITVTENPVINRIILEGNARIKNDKIIPEIRLAPRQIFTRSKVRADVARIIELYKRQGRFAATVEPQLVQLSQNRVDIVFEIEEGPKSKIRQINIIGNEAFSDSDLRGEMVTKQSRLWTFFSSNTSYDPDRLAFDQQQLRTFYLTQGYADFRVVSAVAELTPDKEDFIITFVVEEGERYKFGDVSVESELRDFDSEAMTARLPMQSGDWYDAERVEDTVEQMTELAGTFGYAFAEVAPQFTRNPETLTMDVNFVLREADRTYVERIDVNGNTLTQDKVVRREFRVAEGDAFNSLAIRRSEARIKSLGYFQENFEITQVEGSAPDRIVLEANIEEQPTGELQLSAGFSSIQSFILSGSIRQRNFRGRGQTVGLSVNYSRFSKSAQISFSEPYVFDRNISMGADIYHREYDNDFFATDFNRYKQAQTGFTMRAGVPLSEYMSLIGSYTFQYEDVSIGDGFFEDTDGDGVAECLQSRFICEAVGERTVSILGATLNYNSLDSRVRPTRGETISVTGEFAGLGGNVKYLRMRSQMGKWFNLGSGLIFSVNAEGGWIRALSENDTPGFDDVRLTDRFFLGEPQFRGFDIRGVGPRVVRLRYLDDDGDPTTDRVLETIDQFRETKNRAFDDALGGRAYYLARAELEIPLGSGAREMGIRPSLWLDVGSLFAIDRPQLDDFPNSFQSRSGGMPVYFGPLYDADGNPQLDTDGNPVSGSTFDAVDADGNANTPVLDPNGFYREVLFGDSISPRITAGIGINWNSPFGPFRIDLSQTIKKQEGDDTKTISFNVGTQF</sequence>
<reference evidence="12" key="1">
    <citation type="submission" date="2016-10" db="EMBL/GenBank/DDBJ databases">
        <authorList>
            <person name="Varghese N."/>
            <person name="Submissions S."/>
        </authorList>
    </citation>
    <scope>NUCLEOTIDE SEQUENCE [LARGE SCALE GENOMIC DNA]</scope>
    <source>
        <strain evidence="12">CGMCC 1.7715</strain>
    </source>
</reference>
<feature type="domain" description="POTRA" evidence="10">
    <location>
        <begin position="377"/>
        <end position="451"/>
    </location>
</feature>
<dbReference type="PANTHER" id="PTHR12815">
    <property type="entry name" value="SORTING AND ASSEMBLY MACHINERY SAMM50 PROTEIN FAMILY MEMBER"/>
    <property type="match status" value="1"/>
</dbReference>
<dbReference type="RefSeq" id="WP_090481400.1">
    <property type="nucleotide sequence ID" value="NZ_FOWZ01000003.1"/>
</dbReference>
<feature type="domain" description="POTRA" evidence="10">
    <location>
        <begin position="204"/>
        <end position="292"/>
    </location>
</feature>
<dbReference type="Pfam" id="PF01103">
    <property type="entry name" value="Omp85"/>
    <property type="match status" value="1"/>
</dbReference>
<dbReference type="Gene3D" id="3.10.20.310">
    <property type="entry name" value="membrane protein fhac"/>
    <property type="match status" value="5"/>
</dbReference>
<evidence type="ECO:0000256" key="4">
    <source>
        <dbReference type="ARBA" id="ARBA00022729"/>
    </source>
</evidence>
<dbReference type="NCBIfam" id="TIGR03303">
    <property type="entry name" value="OM_YaeT"/>
    <property type="match status" value="1"/>
</dbReference>